<accession>A0A6J6A728</accession>
<evidence type="ECO:0000313" key="1">
    <source>
        <dbReference type="EMBL" id="CAB4347543.1"/>
    </source>
</evidence>
<gene>
    <name evidence="1" type="ORF">UFOPK3522_01727</name>
</gene>
<proteinExistence type="predicted"/>
<protein>
    <submittedName>
        <fullName evidence="1">Unannotated protein</fullName>
    </submittedName>
</protein>
<reference evidence="1" key="1">
    <citation type="submission" date="2020-05" db="EMBL/GenBank/DDBJ databases">
        <authorList>
            <person name="Chiriac C."/>
            <person name="Salcher M."/>
            <person name="Ghai R."/>
            <person name="Kavagutti S V."/>
        </authorList>
    </citation>
    <scope>NUCLEOTIDE SEQUENCE</scope>
</reference>
<sequence length="107" mass="12006">MSETGGSQNLRRHIDRPVRVERAVLVDDRFERPALEIFHRDVIRAVPFTAVVDRDDVLVLKPCCCRGLASKAFNKFGVLREAAVEQLDRHFTIELKVGGAVDVSHPA</sequence>
<dbReference type="EMBL" id="CAESAO010000229">
    <property type="protein sequence ID" value="CAB4347543.1"/>
    <property type="molecule type" value="Genomic_DNA"/>
</dbReference>
<dbReference type="AlphaFoldDB" id="A0A6J6A728"/>
<organism evidence="1">
    <name type="scientific">freshwater metagenome</name>
    <dbReference type="NCBI Taxonomy" id="449393"/>
    <lineage>
        <taxon>unclassified sequences</taxon>
        <taxon>metagenomes</taxon>
        <taxon>ecological metagenomes</taxon>
    </lineage>
</organism>
<name>A0A6J6A728_9ZZZZ</name>